<evidence type="ECO:0000259" key="4">
    <source>
        <dbReference type="PROSITE" id="PS50075"/>
    </source>
</evidence>
<dbReference type="InterPro" id="IPR001242">
    <property type="entry name" value="Condensation_dom"/>
</dbReference>
<evidence type="ECO:0000256" key="2">
    <source>
        <dbReference type="ARBA" id="ARBA00022450"/>
    </source>
</evidence>
<dbReference type="Pfam" id="PF00550">
    <property type="entry name" value="PP-binding"/>
    <property type="match status" value="1"/>
</dbReference>
<dbReference type="InterPro" id="IPR023213">
    <property type="entry name" value="CAT-like_dom_sf"/>
</dbReference>
<dbReference type="Gene3D" id="3.30.300.30">
    <property type="match status" value="1"/>
</dbReference>
<dbReference type="OrthoDB" id="4317020at2"/>
<dbReference type="Pfam" id="PF00501">
    <property type="entry name" value="AMP-binding"/>
    <property type="match status" value="1"/>
</dbReference>
<dbReference type="PROSITE" id="PS00455">
    <property type="entry name" value="AMP_BINDING"/>
    <property type="match status" value="1"/>
</dbReference>
<dbReference type="InterPro" id="IPR036736">
    <property type="entry name" value="ACP-like_sf"/>
</dbReference>
<dbReference type="STRING" id="1335309.GA0116948_101104"/>
<dbReference type="GO" id="GO:0044550">
    <property type="term" value="P:secondary metabolite biosynthetic process"/>
    <property type="evidence" value="ECO:0007669"/>
    <property type="project" value="TreeGrafter"/>
</dbReference>
<dbReference type="AlphaFoldDB" id="A0A1C3YTR4"/>
<evidence type="ECO:0000313" key="6">
    <source>
        <dbReference type="Proteomes" id="UP000242818"/>
    </source>
</evidence>
<dbReference type="Pfam" id="PF13193">
    <property type="entry name" value="AMP-binding_C"/>
    <property type="match status" value="1"/>
</dbReference>
<dbReference type="InterPro" id="IPR042099">
    <property type="entry name" value="ANL_N_sf"/>
</dbReference>
<dbReference type="GO" id="GO:0003824">
    <property type="term" value="F:catalytic activity"/>
    <property type="evidence" value="ECO:0007669"/>
    <property type="project" value="InterPro"/>
</dbReference>
<proteinExistence type="predicted"/>
<dbReference type="CDD" id="cd05930">
    <property type="entry name" value="A_NRPS"/>
    <property type="match status" value="1"/>
</dbReference>
<dbReference type="PROSITE" id="PS00012">
    <property type="entry name" value="PHOSPHOPANTETHEINE"/>
    <property type="match status" value="1"/>
</dbReference>
<dbReference type="Gene3D" id="1.10.1200.10">
    <property type="entry name" value="ACP-like"/>
    <property type="match status" value="1"/>
</dbReference>
<keyword evidence="6" id="KW-1185">Reference proteome</keyword>
<dbReference type="GO" id="GO:0043041">
    <property type="term" value="P:amino acid activation for nonribosomal peptide biosynthetic process"/>
    <property type="evidence" value="ECO:0007669"/>
    <property type="project" value="TreeGrafter"/>
</dbReference>
<evidence type="ECO:0000256" key="1">
    <source>
        <dbReference type="ARBA" id="ARBA00001957"/>
    </source>
</evidence>
<dbReference type="NCBIfam" id="TIGR01733">
    <property type="entry name" value="AA-adenyl-dom"/>
    <property type="match status" value="1"/>
</dbReference>
<name>A0A1C3YTR4_9BACT</name>
<dbReference type="PROSITE" id="PS50075">
    <property type="entry name" value="CARRIER"/>
    <property type="match status" value="1"/>
</dbReference>
<feature type="domain" description="Carrier" evidence="4">
    <location>
        <begin position="504"/>
        <end position="579"/>
    </location>
</feature>
<protein>
    <submittedName>
        <fullName evidence="5">Fengycin family lipopeptide synthetase D</fullName>
    </submittedName>
</protein>
<dbReference type="GO" id="GO:0031177">
    <property type="term" value="F:phosphopantetheine binding"/>
    <property type="evidence" value="ECO:0007669"/>
    <property type="project" value="TreeGrafter"/>
</dbReference>
<dbReference type="SUPFAM" id="SSF52777">
    <property type="entry name" value="CoA-dependent acyltransferases"/>
    <property type="match status" value="2"/>
</dbReference>
<dbReference type="InterPro" id="IPR020845">
    <property type="entry name" value="AMP-binding_CS"/>
</dbReference>
<dbReference type="PANTHER" id="PTHR45527:SF1">
    <property type="entry name" value="FATTY ACID SYNTHASE"/>
    <property type="match status" value="1"/>
</dbReference>
<dbReference type="Proteomes" id="UP000242818">
    <property type="component" value="Unassembled WGS sequence"/>
</dbReference>
<dbReference type="Gene3D" id="3.30.559.10">
    <property type="entry name" value="Chloramphenicol acetyltransferase-like domain"/>
    <property type="match status" value="1"/>
</dbReference>
<dbReference type="InterPro" id="IPR000873">
    <property type="entry name" value="AMP-dep_synth/lig_dom"/>
</dbReference>
<evidence type="ECO:0000313" key="5">
    <source>
        <dbReference type="EMBL" id="SCB73494.1"/>
    </source>
</evidence>
<keyword evidence="2" id="KW-0596">Phosphopantetheine</keyword>
<dbReference type="SUPFAM" id="SSF56801">
    <property type="entry name" value="Acetyl-CoA synthetase-like"/>
    <property type="match status" value="1"/>
</dbReference>
<dbReference type="GO" id="GO:0005737">
    <property type="term" value="C:cytoplasm"/>
    <property type="evidence" value="ECO:0007669"/>
    <property type="project" value="TreeGrafter"/>
</dbReference>
<dbReference type="Pfam" id="PF00668">
    <property type="entry name" value="Condensation"/>
    <property type="match status" value="1"/>
</dbReference>
<dbReference type="Gene3D" id="3.40.50.12780">
    <property type="entry name" value="N-terminal domain of ligase-like"/>
    <property type="match status" value="1"/>
</dbReference>
<dbReference type="InterPro" id="IPR025110">
    <property type="entry name" value="AMP-bd_C"/>
</dbReference>
<comment type="cofactor">
    <cofactor evidence="1">
        <name>pantetheine 4'-phosphate</name>
        <dbReference type="ChEBI" id="CHEBI:47942"/>
    </cofactor>
</comment>
<sequence length="1030" mass="115771">MIFQHLLNESLVKGGEHTAIENGADSITYASLQQRAQAVSAALISNGVGPGSYVGLFLRESVDIIIAMIGVANAGAVFVPLDASLPVQRLRSMTANLPMACILTAENDMPLPGDIPQLRLKALLEEYKDVMPVYPEYHRDDALYIYFTSGSTGIPKGITGKNESLAHFIRWEIQELQLNASCRVSQLISPYFDAFLRDVFVPLFAGGVLCIPPPDPGFFSREIMAPWLKAARITLVHCVPSVFKIIKAGAATPAYYPDLRYVLLSGERIVPAELKPWYALQKDQVQLVNLYGCTETTLIRSYYYIQPEDVNRPRIPVGVPIADTAFLITDDDGKPVKPFVTGDLYIVSGYMSKGYFNDPAKNEEKFITLESGEQAFRTGDKARQLPDGNYELLGRDDRQVKINGIRIEPEEIENVLLSAPSVQQVLVLPVDGKLVAFLTNTYGSAAASKLEVQLKSLLDLSLPEYMKPTEIVFLDVFPVLPNRKTDQQEMIRQYQNRQHKQIIAPKNGMEAALLTVWQELLGKTDISTDDDFNKTGGSSLTLMRLIARIYAQFNVRFPLNDLFQALTIGKQAAYIEKAVMTQQMKIGKAPVADKYPLSAAQLRMYIQYELEPESTVYNIPVFYEINGVVDAGEIEQHIKTLIEKHEILRTSFVTTDGKPWQVIRNEVDFSLAHIRVNEEETWRDSVIRPFDLAAGEICRAAMITKPSGKQFLLFDVHHIACDGLSQYLLFKDFLLLMDGRVLTPLQLQYKDYAVWEEGFRHTAIYEQQGSYWQDVFARQPPSLALPVKVEKDLDQAVMSGGSLFFTVKDAFPAEVIQELKFAGYSEFTVLYTCFVSFLSQLTGQDDLVTGLVTAGREQVELDNMVGMFSKTLPVRCQVNGYHTFRQQLEAINKTLVLAFSNQLYDLSDLQQYRYAAQQHATNRLFDVMFVYQNYYEPSIASQPAIFSYSPHESGTAKYPLSFIASGSEGNYVFRVEYAGNYFSREDAASLFHSFEKVAAALMKSTHQNIIELLDSTNASKEKMDDLLFTF</sequence>
<dbReference type="InterPro" id="IPR045851">
    <property type="entry name" value="AMP-bd_C_sf"/>
</dbReference>
<organism evidence="5 6">
    <name type="scientific">Chitinophaga costaii</name>
    <dbReference type="NCBI Taxonomy" id="1335309"/>
    <lineage>
        <taxon>Bacteria</taxon>
        <taxon>Pseudomonadati</taxon>
        <taxon>Bacteroidota</taxon>
        <taxon>Chitinophagia</taxon>
        <taxon>Chitinophagales</taxon>
        <taxon>Chitinophagaceae</taxon>
        <taxon>Chitinophaga</taxon>
    </lineage>
</organism>
<dbReference type="EMBL" id="FMAR01000001">
    <property type="protein sequence ID" value="SCB73494.1"/>
    <property type="molecule type" value="Genomic_DNA"/>
</dbReference>
<dbReference type="InterPro" id="IPR010071">
    <property type="entry name" value="AA_adenyl_dom"/>
</dbReference>
<gene>
    <name evidence="5" type="ORF">GA0116948_101104</name>
</gene>
<dbReference type="PANTHER" id="PTHR45527">
    <property type="entry name" value="NONRIBOSOMAL PEPTIDE SYNTHETASE"/>
    <property type="match status" value="1"/>
</dbReference>
<reference evidence="5 6" key="1">
    <citation type="submission" date="2016-08" db="EMBL/GenBank/DDBJ databases">
        <authorList>
            <person name="Seilhamer J.J."/>
        </authorList>
    </citation>
    <scope>NUCLEOTIDE SEQUENCE [LARGE SCALE GENOMIC DNA]</scope>
    <source>
        <strain evidence="5 6">A37T2</strain>
    </source>
</reference>
<keyword evidence="3" id="KW-0597">Phosphoprotein</keyword>
<dbReference type="InterPro" id="IPR009081">
    <property type="entry name" value="PP-bd_ACP"/>
</dbReference>
<evidence type="ECO:0000256" key="3">
    <source>
        <dbReference type="ARBA" id="ARBA00022553"/>
    </source>
</evidence>
<dbReference type="SUPFAM" id="SSF47336">
    <property type="entry name" value="ACP-like"/>
    <property type="match status" value="1"/>
</dbReference>
<accession>A0A1C3YTR4</accession>
<dbReference type="Gene3D" id="3.30.559.30">
    <property type="entry name" value="Nonribosomal peptide synthetase, condensation domain"/>
    <property type="match status" value="1"/>
</dbReference>
<dbReference type="InterPro" id="IPR006162">
    <property type="entry name" value="Ppantetheine_attach_site"/>
</dbReference>
<dbReference type="RefSeq" id="WP_089707909.1">
    <property type="nucleotide sequence ID" value="NZ_FMAR01000001.1"/>
</dbReference>